<protein>
    <submittedName>
        <fullName evidence="3">Endo/exonuclease/phosphatase domain-containing protein</fullName>
    </submittedName>
</protein>
<evidence type="ECO:0000313" key="1">
    <source>
        <dbReference type="EMBL" id="VDO94070.1"/>
    </source>
</evidence>
<reference evidence="3" key="1">
    <citation type="submission" date="2016-06" db="UniProtKB">
        <authorList>
            <consortium name="WormBaseParasite"/>
        </authorList>
    </citation>
    <scope>IDENTIFICATION</scope>
</reference>
<dbReference type="SUPFAM" id="SSF56219">
    <property type="entry name" value="DNase I-like"/>
    <property type="match status" value="1"/>
</dbReference>
<dbReference type="InterPro" id="IPR036691">
    <property type="entry name" value="Endo/exonu/phosph_ase_sf"/>
</dbReference>
<dbReference type="Gene3D" id="3.60.10.10">
    <property type="entry name" value="Endonuclease/exonuclease/phosphatase"/>
    <property type="match status" value="1"/>
</dbReference>
<dbReference type="PANTHER" id="PTHR19446">
    <property type="entry name" value="REVERSE TRANSCRIPTASES"/>
    <property type="match status" value="1"/>
</dbReference>
<evidence type="ECO:0000313" key="3">
    <source>
        <dbReference type="WBParaSite" id="SCUD_0000522501-mRNA-1"/>
    </source>
</evidence>
<sequence length="278" mass="31661">MFTGTWNVRTMWYTGKTSQIATEMRKYNLEVLGISEAHWTQAGQKSQDTEEMLLYSGHEEEDAPYTQGVALMLFKVTQNALVGWKSHESRIIKASFKTKKEGITMNIFRCCAPTNDSNDDIRDQFYERLQSIIEKCPKTDLTIRMGDLNAKVGIDNTGYEDIMRRHGLGEKRKWQAPMNTPNIEAAHTGLPIDVNLPTTEQIRMAIRQIESGKAAGPGNIPAEALKLDVEVTTNMLHLLFRKIWKEEQVPMDWKEGLLINIPKKGDLGKCENYTTDHL</sequence>
<organism evidence="3">
    <name type="scientific">Schistosoma curassoni</name>
    <dbReference type="NCBI Taxonomy" id="6186"/>
    <lineage>
        <taxon>Eukaryota</taxon>
        <taxon>Metazoa</taxon>
        <taxon>Spiralia</taxon>
        <taxon>Lophotrochozoa</taxon>
        <taxon>Platyhelminthes</taxon>
        <taxon>Trematoda</taxon>
        <taxon>Digenea</taxon>
        <taxon>Strigeidida</taxon>
        <taxon>Schistosomatoidea</taxon>
        <taxon>Schistosomatidae</taxon>
        <taxon>Schistosoma</taxon>
    </lineage>
</organism>
<proteinExistence type="predicted"/>
<dbReference type="WBParaSite" id="SCUD_0000522501-mRNA-1">
    <property type="protein sequence ID" value="SCUD_0000522501-mRNA-1"/>
    <property type="gene ID" value="SCUD_0000522501"/>
</dbReference>
<dbReference type="Proteomes" id="UP000279833">
    <property type="component" value="Unassembled WGS sequence"/>
</dbReference>
<dbReference type="EMBL" id="UZAK01008112">
    <property type="protein sequence ID" value="VDO94070.1"/>
    <property type="molecule type" value="Genomic_DNA"/>
</dbReference>
<dbReference type="AlphaFoldDB" id="A0A183JR86"/>
<keyword evidence="2" id="KW-1185">Reference proteome</keyword>
<evidence type="ECO:0000313" key="2">
    <source>
        <dbReference type="Proteomes" id="UP000279833"/>
    </source>
</evidence>
<name>A0A183JR86_9TREM</name>
<dbReference type="CDD" id="cd09076">
    <property type="entry name" value="L1-EN"/>
    <property type="match status" value="1"/>
</dbReference>
<reference evidence="1 2" key="2">
    <citation type="submission" date="2018-11" db="EMBL/GenBank/DDBJ databases">
        <authorList>
            <consortium name="Pathogen Informatics"/>
        </authorList>
    </citation>
    <scope>NUCLEOTIDE SEQUENCE [LARGE SCALE GENOMIC DNA]</scope>
    <source>
        <strain evidence="1">Dakar</strain>
        <strain evidence="2">Dakar, Senegal</strain>
    </source>
</reference>
<gene>
    <name evidence="1" type="ORF">SCUD_LOCUS5224</name>
</gene>
<accession>A0A183JR86</accession>